<feature type="domain" description="Putative restriction endonuclease" evidence="1">
    <location>
        <begin position="148"/>
        <end position="334"/>
    </location>
</feature>
<evidence type="ECO:0000313" key="3">
    <source>
        <dbReference type="Proteomes" id="UP000010478"/>
    </source>
</evidence>
<geneLocation type="plasmid" evidence="2 3">
    <name>pOSC7112.03</name>
</geneLocation>
<dbReference type="PANTHER" id="PTHR34107:SF2">
    <property type="entry name" value="SLL0888 PROTEIN"/>
    <property type="match status" value="1"/>
</dbReference>
<dbReference type="InterPro" id="IPR008538">
    <property type="entry name" value="Uma2"/>
</dbReference>
<name>K9VUF2_9CYAN</name>
<sequence length="348" mass="39601">MLLGHAKHWFSRLRSGASHKLKALQDLGFTGDIVVIPKEPGTREASQVQTINLKDLTALIMVEAVQGNKRAIVLQETFAQKGLDSRFRDAFEVQQQTSDEKRGFFGLTYRESLEALAENRTELEDLRHRRIMIQTQTIPQTIPKTVTFDEFAAWYPENSIRRYELHHGVIVEMPLGTGNHSNVTGFIWGEINFEIRRLQLPYSIPGDCLLKPIRNEAGYQPDTIVLNQTAFASEPRWEKESIITMGSSVRLAVEVVSTNWRDDYHLKFADYEEMGIPEYWIVDYLGLGGRKFIGTPKQPTLSVCQLVDGEYQVKQFRGSDTVESLAFPELRLTAELIFRAGLPPTEPS</sequence>
<dbReference type="PANTHER" id="PTHR34107">
    <property type="entry name" value="SLL0198 PROTEIN-RELATED"/>
    <property type="match status" value="1"/>
</dbReference>
<evidence type="ECO:0000259" key="1">
    <source>
        <dbReference type="Pfam" id="PF05685"/>
    </source>
</evidence>
<evidence type="ECO:0000313" key="2">
    <source>
        <dbReference type="EMBL" id="AFZ10840.1"/>
    </source>
</evidence>
<dbReference type="InterPro" id="IPR012296">
    <property type="entry name" value="Nuclease_put_TT1808"/>
</dbReference>
<proteinExistence type="predicted"/>
<dbReference type="Pfam" id="PF05685">
    <property type="entry name" value="Uma2"/>
    <property type="match status" value="1"/>
</dbReference>
<reference evidence="2 3" key="1">
    <citation type="submission" date="2012-05" db="EMBL/GenBank/DDBJ databases">
        <title>Finished plasmid 3 of genome of Oscillatoria sp. PCC 7112.</title>
        <authorList>
            <consortium name="US DOE Joint Genome Institute"/>
            <person name="Gugger M."/>
            <person name="Coursin T."/>
            <person name="Rippka R."/>
            <person name="Tandeau De Marsac N."/>
            <person name="Huntemann M."/>
            <person name="Wei C.-L."/>
            <person name="Han J."/>
            <person name="Detter J.C."/>
            <person name="Han C."/>
            <person name="Tapia R."/>
            <person name="Davenport K."/>
            <person name="Daligault H."/>
            <person name="Erkkila T."/>
            <person name="Gu W."/>
            <person name="Munk A.C.C."/>
            <person name="Teshima H."/>
            <person name="Xu Y."/>
            <person name="Chain P."/>
            <person name="Chen A."/>
            <person name="Krypides N."/>
            <person name="Mavromatis K."/>
            <person name="Markowitz V."/>
            <person name="Szeto E."/>
            <person name="Ivanova N."/>
            <person name="Mikhailova N."/>
            <person name="Ovchinnikova G."/>
            <person name="Pagani I."/>
            <person name="Pati A."/>
            <person name="Goodwin L."/>
            <person name="Peters L."/>
            <person name="Pitluck S."/>
            <person name="Woyke T."/>
            <person name="Kerfeld C."/>
        </authorList>
    </citation>
    <scope>NUCLEOTIDE SEQUENCE [LARGE SCALE GENOMIC DNA]</scope>
    <source>
        <strain evidence="2 3">PCC 7112</strain>
        <plasmid evidence="2 3">pOSC7112.03</plasmid>
    </source>
</reference>
<dbReference type="HOGENOM" id="CLU_796568_0_0_3"/>
<gene>
    <name evidence="2" type="ORF">Osc7112_6741</name>
</gene>
<dbReference type="AlphaFoldDB" id="K9VUF2"/>
<protein>
    <recommendedName>
        <fullName evidence="1">Putative restriction endonuclease domain-containing protein</fullName>
    </recommendedName>
</protein>
<dbReference type="PATRIC" id="fig|179408.3.peg.8068"/>
<dbReference type="CDD" id="cd06260">
    <property type="entry name" value="DUF820-like"/>
    <property type="match status" value="1"/>
</dbReference>
<keyword evidence="2" id="KW-0614">Plasmid</keyword>
<dbReference type="Proteomes" id="UP000010478">
    <property type="component" value="Plasmid pOSC7112.03"/>
</dbReference>
<accession>K9VUF2</accession>
<dbReference type="KEGG" id="oni:Osc7112_6741"/>
<dbReference type="InterPro" id="IPR011335">
    <property type="entry name" value="Restrct_endonuc-II-like"/>
</dbReference>
<organism evidence="2 3">
    <name type="scientific">Phormidium nigroviride PCC 7112</name>
    <dbReference type="NCBI Taxonomy" id="179408"/>
    <lineage>
        <taxon>Bacteria</taxon>
        <taxon>Bacillati</taxon>
        <taxon>Cyanobacteriota</taxon>
        <taxon>Cyanophyceae</taxon>
        <taxon>Oscillatoriophycideae</taxon>
        <taxon>Oscillatoriales</taxon>
        <taxon>Oscillatoriaceae</taxon>
        <taxon>Phormidium</taxon>
    </lineage>
</organism>
<dbReference type="EMBL" id="CP003617">
    <property type="protein sequence ID" value="AFZ10840.1"/>
    <property type="molecule type" value="Genomic_DNA"/>
</dbReference>
<dbReference type="SUPFAM" id="SSF52980">
    <property type="entry name" value="Restriction endonuclease-like"/>
    <property type="match status" value="1"/>
</dbReference>
<keyword evidence="3" id="KW-1185">Reference proteome</keyword>
<dbReference type="Gene3D" id="3.90.1570.10">
    <property type="entry name" value="tt1808, chain A"/>
    <property type="match status" value="1"/>
</dbReference>